<accession>A0A6L9ENY7</accession>
<keyword evidence="9 11" id="KW-0472">Membrane</keyword>
<evidence type="ECO:0000256" key="5">
    <source>
        <dbReference type="ARBA" id="ARBA00022692"/>
    </source>
</evidence>
<name>A0A6L9ENY7_CLOBU</name>
<dbReference type="GO" id="GO:0071555">
    <property type="term" value="P:cell wall organization"/>
    <property type="evidence" value="ECO:0007669"/>
    <property type="project" value="UniProtKB-KW"/>
</dbReference>
<dbReference type="GO" id="GO:0015648">
    <property type="term" value="F:lipid-linked peptidoglycan transporter activity"/>
    <property type="evidence" value="ECO:0007669"/>
    <property type="project" value="TreeGrafter"/>
</dbReference>
<feature type="transmembrane region" description="Helical" evidence="11">
    <location>
        <begin position="140"/>
        <end position="159"/>
    </location>
</feature>
<sequence length="376" mass="41156">MLFKQFKLDIKLIKDIDKTLLFSMIALVLYGILNIYLCTKGGKYDGFAFKQFVWLIISLVVLYIFLSIDYTIMMNYVPLFYWGSVILLIATMFFGSEINGAKGWIRLGPLSLQASEIAKIGIILMLAKKLDEMDGKINDVKNFFTLVFYTAVPVLFIIIQPDMGMTMVCFFIVLGIFFVAGLDMKIIGGGLASLVIAIIVVINSSFIPAYQKSRFTGFLNPEADYAGNGYHLTQSLIGIGSGGILGSRPSLKADAATGYAAQNVPEVHTDFIFSAIAEQLGLLGAAFLLILYGFLIYEMISIARTSKDICGSVICVGIVSYFLFAILQNIGMTMGLLPITGITLPLISYGGSSLLTTVISVGLVLNVGMRRKKIHF</sequence>
<dbReference type="GO" id="GO:0016757">
    <property type="term" value="F:glycosyltransferase activity"/>
    <property type="evidence" value="ECO:0007669"/>
    <property type="project" value="UniProtKB-KW"/>
</dbReference>
<evidence type="ECO:0000256" key="6">
    <source>
        <dbReference type="ARBA" id="ARBA00022960"/>
    </source>
</evidence>
<evidence type="ECO:0000256" key="1">
    <source>
        <dbReference type="ARBA" id="ARBA00004141"/>
    </source>
</evidence>
<keyword evidence="4" id="KW-0808">Transferase</keyword>
<dbReference type="GO" id="GO:0051301">
    <property type="term" value="P:cell division"/>
    <property type="evidence" value="ECO:0007669"/>
    <property type="project" value="InterPro"/>
</dbReference>
<organism evidence="12 13">
    <name type="scientific">Clostridium butyricum</name>
    <dbReference type="NCBI Taxonomy" id="1492"/>
    <lineage>
        <taxon>Bacteria</taxon>
        <taxon>Bacillati</taxon>
        <taxon>Bacillota</taxon>
        <taxon>Clostridia</taxon>
        <taxon>Eubacteriales</taxon>
        <taxon>Clostridiaceae</taxon>
        <taxon>Clostridium</taxon>
    </lineage>
</organism>
<evidence type="ECO:0000256" key="9">
    <source>
        <dbReference type="ARBA" id="ARBA00023136"/>
    </source>
</evidence>
<dbReference type="GO" id="GO:0009252">
    <property type="term" value="P:peptidoglycan biosynthetic process"/>
    <property type="evidence" value="ECO:0007669"/>
    <property type="project" value="UniProtKB-KW"/>
</dbReference>
<evidence type="ECO:0000256" key="8">
    <source>
        <dbReference type="ARBA" id="ARBA00022989"/>
    </source>
</evidence>
<comment type="subcellular location">
    <subcellularLocation>
        <location evidence="1">Membrane</location>
        <topology evidence="1">Multi-pass membrane protein</topology>
    </subcellularLocation>
</comment>
<dbReference type="GO" id="GO:0005886">
    <property type="term" value="C:plasma membrane"/>
    <property type="evidence" value="ECO:0007669"/>
    <property type="project" value="TreeGrafter"/>
</dbReference>
<feature type="transmembrane region" description="Helical" evidence="11">
    <location>
        <begin position="309"/>
        <end position="327"/>
    </location>
</feature>
<evidence type="ECO:0000313" key="12">
    <source>
        <dbReference type="EMBL" id="NAS17715.1"/>
    </source>
</evidence>
<dbReference type="GO" id="GO:0008360">
    <property type="term" value="P:regulation of cell shape"/>
    <property type="evidence" value="ECO:0007669"/>
    <property type="project" value="UniProtKB-KW"/>
</dbReference>
<dbReference type="PROSITE" id="PS00428">
    <property type="entry name" value="FTSW_RODA_SPOVE"/>
    <property type="match status" value="1"/>
</dbReference>
<keyword evidence="10" id="KW-0961">Cell wall biogenesis/degradation</keyword>
<feature type="transmembrane region" description="Helical" evidence="11">
    <location>
        <begin position="52"/>
        <end position="72"/>
    </location>
</feature>
<keyword evidence="7" id="KW-0573">Peptidoglycan synthesis</keyword>
<keyword evidence="2" id="KW-1003">Cell membrane</keyword>
<feature type="transmembrane region" description="Helical" evidence="11">
    <location>
        <begin position="20"/>
        <end position="37"/>
    </location>
</feature>
<evidence type="ECO:0000256" key="3">
    <source>
        <dbReference type="ARBA" id="ARBA00022676"/>
    </source>
</evidence>
<dbReference type="PANTHER" id="PTHR30474:SF1">
    <property type="entry name" value="PEPTIDOGLYCAN GLYCOSYLTRANSFERASE MRDB"/>
    <property type="match status" value="1"/>
</dbReference>
<feature type="transmembrane region" description="Helical" evidence="11">
    <location>
        <begin position="347"/>
        <end position="368"/>
    </location>
</feature>
<keyword evidence="6" id="KW-0133">Cell shape</keyword>
<dbReference type="GO" id="GO:0032153">
    <property type="term" value="C:cell division site"/>
    <property type="evidence" value="ECO:0007669"/>
    <property type="project" value="TreeGrafter"/>
</dbReference>
<evidence type="ECO:0000256" key="11">
    <source>
        <dbReference type="SAM" id="Phobius"/>
    </source>
</evidence>
<dbReference type="Proteomes" id="UP000474042">
    <property type="component" value="Unassembled WGS sequence"/>
</dbReference>
<feature type="transmembrane region" description="Helical" evidence="11">
    <location>
        <begin position="189"/>
        <end position="210"/>
    </location>
</feature>
<feature type="transmembrane region" description="Helical" evidence="11">
    <location>
        <begin position="79"/>
        <end position="98"/>
    </location>
</feature>
<proteinExistence type="predicted"/>
<evidence type="ECO:0000256" key="10">
    <source>
        <dbReference type="ARBA" id="ARBA00023316"/>
    </source>
</evidence>
<keyword evidence="8 11" id="KW-1133">Transmembrane helix</keyword>
<feature type="transmembrane region" description="Helical" evidence="11">
    <location>
        <begin position="271"/>
        <end position="297"/>
    </location>
</feature>
<dbReference type="AlphaFoldDB" id="A0A6L9ENY7"/>
<dbReference type="InterPro" id="IPR001182">
    <property type="entry name" value="FtsW/RodA"/>
</dbReference>
<evidence type="ECO:0000256" key="4">
    <source>
        <dbReference type="ARBA" id="ARBA00022679"/>
    </source>
</evidence>
<dbReference type="InterPro" id="IPR018365">
    <property type="entry name" value="Cell_cycle_FtsW-rel_CS"/>
</dbReference>
<keyword evidence="3" id="KW-0328">Glycosyltransferase</keyword>
<dbReference type="EMBL" id="WOFV02000017">
    <property type="protein sequence ID" value="NAS17715.1"/>
    <property type="molecule type" value="Genomic_DNA"/>
</dbReference>
<reference evidence="12 13" key="1">
    <citation type="submission" date="2020-01" db="EMBL/GenBank/DDBJ databases">
        <title>Genome sequence of a 1,3-propanediol producer, Clostridium butyricum S3.</title>
        <authorList>
            <person name="Zhou J."/>
        </authorList>
    </citation>
    <scope>NUCLEOTIDE SEQUENCE [LARGE SCALE GENOMIC DNA]</scope>
    <source>
        <strain evidence="12 13">S3</strain>
    </source>
</reference>
<dbReference type="PANTHER" id="PTHR30474">
    <property type="entry name" value="CELL CYCLE PROTEIN"/>
    <property type="match status" value="1"/>
</dbReference>
<dbReference type="Pfam" id="PF01098">
    <property type="entry name" value="FTSW_RODA_SPOVE"/>
    <property type="match status" value="1"/>
</dbReference>
<dbReference type="InterPro" id="IPR011923">
    <property type="entry name" value="RodA/MrdB"/>
</dbReference>
<comment type="caution">
    <text evidence="12">The sequence shown here is derived from an EMBL/GenBank/DDBJ whole genome shotgun (WGS) entry which is preliminary data.</text>
</comment>
<evidence type="ECO:0000256" key="7">
    <source>
        <dbReference type="ARBA" id="ARBA00022984"/>
    </source>
</evidence>
<evidence type="ECO:0000256" key="2">
    <source>
        <dbReference type="ARBA" id="ARBA00022475"/>
    </source>
</evidence>
<dbReference type="NCBIfam" id="TIGR02210">
    <property type="entry name" value="rodA_shape"/>
    <property type="match status" value="1"/>
</dbReference>
<gene>
    <name evidence="12" type="primary">rodA</name>
    <name evidence="12" type="ORF">GND98_007475</name>
</gene>
<protein>
    <submittedName>
        <fullName evidence="12">Rod shape-determining protein RodA</fullName>
    </submittedName>
</protein>
<keyword evidence="5 11" id="KW-0812">Transmembrane</keyword>
<evidence type="ECO:0000313" key="13">
    <source>
        <dbReference type="Proteomes" id="UP000474042"/>
    </source>
</evidence>
<feature type="transmembrane region" description="Helical" evidence="11">
    <location>
        <begin position="165"/>
        <end position="182"/>
    </location>
</feature>